<accession>A0A1B0DHW0</accession>
<reference evidence="2" key="1">
    <citation type="submission" date="2022-08" db="UniProtKB">
        <authorList>
            <consortium name="EnsemblMetazoa"/>
        </authorList>
    </citation>
    <scope>IDENTIFICATION</scope>
    <source>
        <strain evidence="2">Israel</strain>
    </source>
</reference>
<protein>
    <submittedName>
        <fullName evidence="2">Uncharacterized protein</fullName>
    </submittedName>
</protein>
<dbReference type="EMBL" id="AJVK01061661">
    <property type="status" value="NOT_ANNOTATED_CDS"/>
    <property type="molecule type" value="Genomic_DNA"/>
</dbReference>
<sequence length="231" mass="25147">MMNCRKGYPLSMYSPMEFDSGTIACASQTICGFLCPANKPEISIKKLKAKKQLLLFVQEENSLNTDSGDDSSDPGRLQVDISSSQEGFDDNENFEGKKTGSGKTPDKQAKDSGVNSEIESNVTDPATTQLWQVLAQSSINGGGNEATQLLKRMINSSKSLGFPLSLGISGSLSDQPIALLKVSHLPTLLHTFSQRPSHVTIATIFLFFSLLSSDFYRFIADIHHPIARVLL</sequence>
<dbReference type="Proteomes" id="UP000092462">
    <property type="component" value="Unassembled WGS sequence"/>
</dbReference>
<feature type="region of interest" description="Disordered" evidence="1">
    <location>
        <begin position="63"/>
        <end position="121"/>
    </location>
</feature>
<keyword evidence="3" id="KW-1185">Reference proteome</keyword>
<organism evidence="2 3">
    <name type="scientific">Phlebotomus papatasi</name>
    <name type="common">Sandfly</name>
    <dbReference type="NCBI Taxonomy" id="29031"/>
    <lineage>
        <taxon>Eukaryota</taxon>
        <taxon>Metazoa</taxon>
        <taxon>Ecdysozoa</taxon>
        <taxon>Arthropoda</taxon>
        <taxon>Hexapoda</taxon>
        <taxon>Insecta</taxon>
        <taxon>Pterygota</taxon>
        <taxon>Neoptera</taxon>
        <taxon>Endopterygota</taxon>
        <taxon>Diptera</taxon>
        <taxon>Nematocera</taxon>
        <taxon>Psychodoidea</taxon>
        <taxon>Psychodidae</taxon>
        <taxon>Phlebotomus</taxon>
        <taxon>Phlebotomus</taxon>
    </lineage>
</organism>
<dbReference type="VEuPathDB" id="VectorBase:PPAPM1_000849"/>
<evidence type="ECO:0000256" key="1">
    <source>
        <dbReference type="SAM" id="MobiDB-lite"/>
    </source>
</evidence>
<dbReference type="AlphaFoldDB" id="A0A1B0DHW0"/>
<dbReference type="VEuPathDB" id="VectorBase:PPAI007744"/>
<feature type="compositionally biased region" description="Basic and acidic residues" evidence="1">
    <location>
        <begin position="94"/>
        <end position="110"/>
    </location>
</feature>
<evidence type="ECO:0000313" key="2">
    <source>
        <dbReference type="EnsemblMetazoa" id="PPAI007744-PA"/>
    </source>
</evidence>
<proteinExistence type="predicted"/>
<name>A0A1B0DHW0_PHLPP</name>
<dbReference type="EnsemblMetazoa" id="PPAI007744-RA">
    <property type="protein sequence ID" value="PPAI007744-PA"/>
    <property type="gene ID" value="PPAI007744"/>
</dbReference>
<evidence type="ECO:0000313" key="3">
    <source>
        <dbReference type="Proteomes" id="UP000092462"/>
    </source>
</evidence>